<dbReference type="Gene3D" id="1.20.1250.20">
    <property type="entry name" value="MFS general substrate transporter like domains"/>
    <property type="match status" value="1"/>
</dbReference>
<gene>
    <name evidence="9" type="ORF">H5P27_14570</name>
</gene>
<keyword evidence="4" id="KW-1003">Cell membrane</keyword>
<dbReference type="GO" id="GO:0015293">
    <property type="term" value="F:symporter activity"/>
    <property type="evidence" value="ECO:0007669"/>
    <property type="project" value="InterPro"/>
</dbReference>
<keyword evidence="5 8" id="KW-0812">Transmembrane</keyword>
<feature type="transmembrane region" description="Helical" evidence="8">
    <location>
        <begin position="82"/>
        <end position="99"/>
    </location>
</feature>
<evidence type="ECO:0000313" key="9">
    <source>
        <dbReference type="EMBL" id="MBC2607273.1"/>
    </source>
</evidence>
<feature type="transmembrane region" description="Helical" evidence="8">
    <location>
        <begin position="183"/>
        <end position="205"/>
    </location>
</feature>
<feature type="transmembrane region" description="Helical" evidence="8">
    <location>
        <begin position="231"/>
        <end position="257"/>
    </location>
</feature>
<evidence type="ECO:0000313" key="10">
    <source>
        <dbReference type="Proteomes" id="UP000526501"/>
    </source>
</evidence>
<dbReference type="PANTHER" id="PTHR11328">
    <property type="entry name" value="MAJOR FACILITATOR SUPERFAMILY DOMAIN-CONTAINING PROTEIN"/>
    <property type="match status" value="1"/>
</dbReference>
<feature type="transmembrane region" description="Helical" evidence="8">
    <location>
        <begin position="20"/>
        <end position="38"/>
    </location>
</feature>
<dbReference type="GO" id="GO:0005886">
    <property type="term" value="C:plasma membrane"/>
    <property type="evidence" value="ECO:0007669"/>
    <property type="project" value="UniProtKB-SubCell"/>
</dbReference>
<organism evidence="9 10">
    <name type="scientific">Pelagicoccus albus</name>
    <dbReference type="NCBI Taxonomy" id="415222"/>
    <lineage>
        <taxon>Bacteria</taxon>
        <taxon>Pseudomonadati</taxon>
        <taxon>Verrucomicrobiota</taxon>
        <taxon>Opitutia</taxon>
        <taxon>Puniceicoccales</taxon>
        <taxon>Pelagicoccaceae</taxon>
        <taxon>Pelagicoccus</taxon>
    </lineage>
</organism>
<dbReference type="EMBL" id="JACHVC010000012">
    <property type="protein sequence ID" value="MBC2607273.1"/>
    <property type="molecule type" value="Genomic_DNA"/>
</dbReference>
<dbReference type="InterPro" id="IPR001927">
    <property type="entry name" value="Na/Gal_symport"/>
</dbReference>
<feature type="transmembrane region" description="Helical" evidence="8">
    <location>
        <begin position="295"/>
        <end position="314"/>
    </location>
</feature>
<feature type="transmembrane region" description="Helical" evidence="8">
    <location>
        <begin position="147"/>
        <end position="171"/>
    </location>
</feature>
<protein>
    <submittedName>
        <fullName evidence="9">MFS transporter</fullName>
    </submittedName>
</protein>
<dbReference type="AlphaFoldDB" id="A0A7X1BA78"/>
<feature type="transmembrane region" description="Helical" evidence="8">
    <location>
        <begin position="361"/>
        <end position="386"/>
    </location>
</feature>
<evidence type="ECO:0000256" key="5">
    <source>
        <dbReference type="ARBA" id="ARBA00022692"/>
    </source>
</evidence>
<evidence type="ECO:0000256" key="8">
    <source>
        <dbReference type="SAM" id="Phobius"/>
    </source>
</evidence>
<feature type="transmembrane region" description="Helical" evidence="8">
    <location>
        <begin position="320"/>
        <end position="340"/>
    </location>
</feature>
<dbReference type="GO" id="GO:0008643">
    <property type="term" value="P:carbohydrate transport"/>
    <property type="evidence" value="ECO:0007669"/>
    <property type="project" value="InterPro"/>
</dbReference>
<dbReference type="InterPro" id="IPR039672">
    <property type="entry name" value="MFS_2"/>
</dbReference>
<feature type="transmembrane region" description="Helical" evidence="8">
    <location>
        <begin position="50"/>
        <end position="70"/>
    </location>
</feature>
<evidence type="ECO:0000256" key="1">
    <source>
        <dbReference type="ARBA" id="ARBA00004651"/>
    </source>
</evidence>
<name>A0A7X1BA78_9BACT</name>
<comment type="caution">
    <text evidence="9">The sequence shown here is derived from an EMBL/GenBank/DDBJ whole genome shotgun (WGS) entry which is preliminary data.</text>
</comment>
<keyword evidence="10" id="KW-1185">Reference proteome</keyword>
<feature type="transmembrane region" description="Helical" evidence="8">
    <location>
        <begin position="111"/>
        <end position="135"/>
    </location>
</feature>
<dbReference type="RefSeq" id="WP_185661124.1">
    <property type="nucleotide sequence ID" value="NZ_CAWPOO010000012.1"/>
</dbReference>
<keyword evidence="3" id="KW-0813">Transport</keyword>
<keyword evidence="7 8" id="KW-0472">Membrane</keyword>
<reference evidence="9 10" key="1">
    <citation type="submission" date="2020-07" db="EMBL/GenBank/DDBJ databases">
        <authorList>
            <person name="Feng X."/>
        </authorList>
    </citation>
    <scope>NUCLEOTIDE SEQUENCE [LARGE SCALE GENOMIC DNA]</scope>
    <source>
        <strain evidence="9 10">JCM23202</strain>
    </source>
</reference>
<dbReference type="GO" id="GO:0006814">
    <property type="term" value="P:sodium ion transport"/>
    <property type="evidence" value="ECO:0007669"/>
    <property type="project" value="InterPro"/>
</dbReference>
<evidence type="ECO:0000256" key="4">
    <source>
        <dbReference type="ARBA" id="ARBA00022475"/>
    </source>
</evidence>
<dbReference type="PROSITE" id="PS00872">
    <property type="entry name" value="NA_GALACTOSIDE_SYMP"/>
    <property type="match status" value="1"/>
</dbReference>
<feature type="transmembrane region" description="Helical" evidence="8">
    <location>
        <begin position="263"/>
        <end position="283"/>
    </location>
</feature>
<evidence type="ECO:0000256" key="2">
    <source>
        <dbReference type="ARBA" id="ARBA00009617"/>
    </source>
</evidence>
<dbReference type="Proteomes" id="UP000526501">
    <property type="component" value="Unassembled WGS sequence"/>
</dbReference>
<accession>A0A7X1BA78</accession>
<feature type="transmembrane region" description="Helical" evidence="8">
    <location>
        <begin position="406"/>
        <end position="428"/>
    </location>
</feature>
<evidence type="ECO:0000256" key="3">
    <source>
        <dbReference type="ARBA" id="ARBA00022448"/>
    </source>
</evidence>
<comment type="similarity">
    <text evidence="2">Belongs to the sodium:galactoside symporter (TC 2.A.2) family.</text>
</comment>
<keyword evidence="6 8" id="KW-1133">Transmembrane helix</keyword>
<sequence length="451" mass="49340">MNVASPSKWTQRVGYGSADFACNLVWQMITLYLMFFYTDVMNLSPAQVGTLFLLTRVIDGVTDVLMGLLIDKTDTKWGKSRPYLLFGSIPFGVFAVLAFHVPEASPTGMLIYAYITYIGLSASYTLVNIPLTSILPSLTGDPQERTVLATTRIVFSFVGATVVGVAAQPMVQRFGGEDSSSGYLITMLIFAIVSVALFVFTFSTVRERVEVHQKKLSAKDAFSAIKGNHPWMIFALNIVFMWGSYFFQMGALIYYFTYNVGDPQLGAIIAGIASFVPIAGTFVTPTLTHFMMKRTVFMIGSGVNLAGLFFLIAAGDHRNLIIVAAVVTWLGHGLRQAIYFSMQADPVDYGEWKSGVSAAGLLSSINGFIGKLAMAGSGAVAAWLLTSANYVANQDQTSEALFAIKLNYLLIPAGLVILSIITMCFYRLDKIYPKIRRELDDRHSNSSEKPA</sequence>
<evidence type="ECO:0000256" key="7">
    <source>
        <dbReference type="ARBA" id="ARBA00023136"/>
    </source>
</evidence>
<proteinExistence type="inferred from homology"/>
<dbReference type="PANTHER" id="PTHR11328:SF24">
    <property type="entry name" value="MAJOR FACILITATOR SUPERFAMILY (MFS) PROFILE DOMAIN-CONTAINING PROTEIN"/>
    <property type="match status" value="1"/>
</dbReference>
<dbReference type="SUPFAM" id="SSF103473">
    <property type="entry name" value="MFS general substrate transporter"/>
    <property type="match status" value="1"/>
</dbReference>
<dbReference type="InterPro" id="IPR036259">
    <property type="entry name" value="MFS_trans_sf"/>
</dbReference>
<dbReference type="InterPro" id="IPR018043">
    <property type="entry name" value="Na/Gal_symport_CS"/>
</dbReference>
<dbReference type="NCBIfam" id="TIGR00792">
    <property type="entry name" value="gph"/>
    <property type="match status" value="1"/>
</dbReference>
<dbReference type="CDD" id="cd17332">
    <property type="entry name" value="MFS_MelB_like"/>
    <property type="match status" value="1"/>
</dbReference>
<comment type="subcellular location">
    <subcellularLocation>
        <location evidence="1">Cell membrane</location>
        <topology evidence="1">Multi-pass membrane protein</topology>
    </subcellularLocation>
</comment>
<dbReference type="Pfam" id="PF13347">
    <property type="entry name" value="MFS_2"/>
    <property type="match status" value="1"/>
</dbReference>
<evidence type="ECO:0000256" key="6">
    <source>
        <dbReference type="ARBA" id="ARBA00022989"/>
    </source>
</evidence>